<evidence type="ECO:0000313" key="1">
    <source>
        <dbReference type="EMBL" id="KAK5167599.1"/>
    </source>
</evidence>
<dbReference type="AlphaFoldDB" id="A0AAV9P795"/>
<protein>
    <submittedName>
        <fullName evidence="1">Uncharacterized protein</fullName>
    </submittedName>
</protein>
<proteinExistence type="predicted"/>
<accession>A0AAV9P795</accession>
<name>A0AAV9P795_9PEZI</name>
<keyword evidence="2" id="KW-1185">Reference proteome</keyword>
<reference evidence="1 2" key="1">
    <citation type="submission" date="2023-08" db="EMBL/GenBank/DDBJ databases">
        <title>Black Yeasts Isolated from many extreme environments.</title>
        <authorList>
            <person name="Coleine C."/>
            <person name="Stajich J.E."/>
            <person name="Selbmann L."/>
        </authorList>
    </citation>
    <scope>NUCLEOTIDE SEQUENCE [LARGE SCALE GENOMIC DNA]</scope>
    <source>
        <strain evidence="1 2">CCFEE 5935</strain>
    </source>
</reference>
<dbReference type="RefSeq" id="XP_064657305.1">
    <property type="nucleotide sequence ID" value="XM_064804535.1"/>
</dbReference>
<dbReference type="EMBL" id="JAVRRT010000011">
    <property type="protein sequence ID" value="KAK5167599.1"/>
    <property type="molecule type" value="Genomic_DNA"/>
</dbReference>
<dbReference type="Proteomes" id="UP001337655">
    <property type="component" value="Unassembled WGS sequence"/>
</dbReference>
<sequence>MTKDRLLRKLEYRPEFSQLLRNNLATLRPPHSVAFRYISDELERSDEAHAWVNAPRSLILVVNSGQKPLQPNEASETVEFSARMLDHCSHNMKDAVVLNWCCTMSYGKDNGLRMVSHLIGQALSHPLADFAYLDISLNTGRLVLDFTQRLAILDQALSGLLKRAPVVVVIDSVDVYEGPGKENMYVGAALTRLEEMAEWAYERGKFPLKIMITSTAVFKPLGKVVGITRMLNVPPEVV</sequence>
<evidence type="ECO:0000313" key="2">
    <source>
        <dbReference type="Proteomes" id="UP001337655"/>
    </source>
</evidence>
<comment type="caution">
    <text evidence="1">The sequence shown here is derived from an EMBL/GenBank/DDBJ whole genome shotgun (WGS) entry which is preliminary data.</text>
</comment>
<gene>
    <name evidence="1" type="ORF">LTR77_007298</name>
</gene>
<organism evidence="1 2">
    <name type="scientific">Saxophila tyrrhenica</name>
    <dbReference type="NCBI Taxonomy" id="1690608"/>
    <lineage>
        <taxon>Eukaryota</taxon>
        <taxon>Fungi</taxon>
        <taxon>Dikarya</taxon>
        <taxon>Ascomycota</taxon>
        <taxon>Pezizomycotina</taxon>
        <taxon>Dothideomycetes</taxon>
        <taxon>Dothideomycetidae</taxon>
        <taxon>Mycosphaerellales</taxon>
        <taxon>Extremaceae</taxon>
        <taxon>Saxophila</taxon>
    </lineage>
</organism>
<dbReference type="GeneID" id="89928634"/>